<keyword evidence="5" id="KW-0067">ATP-binding</keyword>
<dbReference type="GO" id="GO:0005524">
    <property type="term" value="F:ATP binding"/>
    <property type="evidence" value="ECO:0007669"/>
    <property type="project" value="UniProtKB-KW"/>
</dbReference>
<dbReference type="Proteomes" id="UP000588491">
    <property type="component" value="Unassembled WGS sequence"/>
</dbReference>
<evidence type="ECO:0000256" key="6">
    <source>
        <dbReference type="ARBA" id="ARBA00023098"/>
    </source>
</evidence>
<dbReference type="Gene3D" id="3.30.70.890">
    <property type="entry name" value="GHMP kinase, C-terminal domain"/>
    <property type="match status" value="1"/>
</dbReference>
<dbReference type="InterPro" id="IPR014721">
    <property type="entry name" value="Ribsml_uS5_D2-typ_fold_subgr"/>
</dbReference>
<evidence type="ECO:0000256" key="2">
    <source>
        <dbReference type="ARBA" id="ARBA00012296"/>
    </source>
</evidence>
<dbReference type="EMBL" id="JABBPK010000001">
    <property type="protein sequence ID" value="NMO76477.1"/>
    <property type="molecule type" value="Genomic_DNA"/>
</dbReference>
<dbReference type="PANTHER" id="PTHR10977">
    <property type="entry name" value="DIPHOSPHOMEVALONATE DECARBOXYLASE"/>
    <property type="match status" value="1"/>
</dbReference>
<dbReference type="SUPFAM" id="SSF55060">
    <property type="entry name" value="GHMP Kinase, C-terminal domain"/>
    <property type="match status" value="1"/>
</dbReference>
<organism evidence="10 11">
    <name type="scientific">Niallia alba</name>
    <dbReference type="NCBI Taxonomy" id="2729105"/>
    <lineage>
        <taxon>Bacteria</taxon>
        <taxon>Bacillati</taxon>
        <taxon>Bacillota</taxon>
        <taxon>Bacilli</taxon>
        <taxon>Bacillales</taxon>
        <taxon>Bacillaceae</taxon>
        <taxon>Niallia</taxon>
    </lineage>
</organism>
<protein>
    <recommendedName>
        <fullName evidence="2">diphosphomevalonate decarboxylase</fullName>
        <ecNumber evidence="2">4.1.1.33</ecNumber>
    </recommendedName>
</protein>
<sequence length="329" mass="35859">MEAIARAHTNIALIKYWGKRNSQLFLPTNSSLSITLDHFYTETKVQFSDQFEKDSLLLDGSQATDKEIVKITAFLNHVRNLAGTKTFAKVTSVNHVPTAAGFASSASGYAALATAASKALQLDLTGTELSALARQGSGSASRSIFGGFVEWHKGENEAGTDSFATQILDEKAWNVSVLSVVVEAGPKSVSSRDGMQRTVETSPFYDGWLATVEEDLKLMKEAINDRDFTKLGEIAEANALKMHATTLGAKPPFLYWQSATLDVMQKVMELRQQGLEAYFTIDAGPNVKVLCEPENEEMIKEKLAALSSVRDVIVCHPGPGIQYLSDWNG</sequence>
<dbReference type="EC" id="4.1.1.33" evidence="2"/>
<evidence type="ECO:0000256" key="1">
    <source>
        <dbReference type="ARBA" id="ARBA00008831"/>
    </source>
</evidence>
<evidence type="ECO:0000256" key="5">
    <source>
        <dbReference type="ARBA" id="ARBA00022840"/>
    </source>
</evidence>
<comment type="caution">
    <text evidence="10">The sequence shown here is derived from an EMBL/GenBank/DDBJ whole genome shotgun (WGS) entry which is preliminary data.</text>
</comment>
<dbReference type="PIRSF" id="PIRSF015950">
    <property type="entry name" value="Mev_P_decrbx"/>
    <property type="match status" value="1"/>
</dbReference>
<keyword evidence="6" id="KW-0443">Lipid metabolism</keyword>
<dbReference type="SUPFAM" id="SSF54211">
    <property type="entry name" value="Ribosomal protein S5 domain 2-like"/>
    <property type="match status" value="1"/>
</dbReference>
<evidence type="ECO:0000256" key="3">
    <source>
        <dbReference type="ARBA" id="ARBA00022516"/>
    </source>
</evidence>
<dbReference type="AlphaFoldDB" id="A0A7Y0K6J1"/>
<keyword evidence="11" id="KW-1185">Reference proteome</keyword>
<dbReference type="GO" id="GO:0004163">
    <property type="term" value="F:diphosphomevalonate decarboxylase activity"/>
    <property type="evidence" value="ECO:0007669"/>
    <property type="project" value="UniProtKB-EC"/>
</dbReference>
<keyword evidence="7 10" id="KW-0456">Lyase</keyword>
<keyword evidence="4" id="KW-0547">Nucleotide-binding</keyword>
<evidence type="ECO:0000313" key="11">
    <source>
        <dbReference type="Proteomes" id="UP000588491"/>
    </source>
</evidence>
<feature type="domain" description="Diphosphomevalonate decarboxylase-like N-terminal" evidence="9">
    <location>
        <begin position="7"/>
        <end position="164"/>
    </location>
</feature>
<dbReference type="RefSeq" id="WP_101730466.1">
    <property type="nucleotide sequence ID" value="NZ_JABBPK010000001.1"/>
</dbReference>
<comment type="similarity">
    <text evidence="1">Belongs to the diphosphomevalonate decarboxylase family.</text>
</comment>
<evidence type="ECO:0000313" key="10">
    <source>
        <dbReference type="EMBL" id="NMO76477.1"/>
    </source>
</evidence>
<dbReference type="InterPro" id="IPR053859">
    <property type="entry name" value="MVD-like_N"/>
</dbReference>
<dbReference type="InterPro" id="IPR005935">
    <property type="entry name" value="Mev_decarb"/>
</dbReference>
<dbReference type="GO" id="GO:0019287">
    <property type="term" value="P:isopentenyl diphosphate biosynthetic process, mevalonate pathway"/>
    <property type="evidence" value="ECO:0007669"/>
    <property type="project" value="InterPro"/>
</dbReference>
<dbReference type="InterPro" id="IPR041431">
    <property type="entry name" value="Mvd1_C"/>
</dbReference>
<dbReference type="Gene3D" id="3.30.230.10">
    <property type="match status" value="1"/>
</dbReference>
<dbReference type="NCBIfam" id="TIGR01240">
    <property type="entry name" value="mevDPdecarb"/>
    <property type="match status" value="1"/>
</dbReference>
<evidence type="ECO:0000259" key="9">
    <source>
        <dbReference type="Pfam" id="PF22700"/>
    </source>
</evidence>
<proteinExistence type="inferred from homology"/>
<name>A0A7Y0K6J1_9BACI</name>
<evidence type="ECO:0000256" key="7">
    <source>
        <dbReference type="ARBA" id="ARBA00023239"/>
    </source>
</evidence>
<dbReference type="Pfam" id="PF18376">
    <property type="entry name" value="MDD_C"/>
    <property type="match status" value="1"/>
</dbReference>
<dbReference type="InterPro" id="IPR020568">
    <property type="entry name" value="Ribosomal_Su5_D2-typ_SF"/>
</dbReference>
<evidence type="ECO:0000256" key="4">
    <source>
        <dbReference type="ARBA" id="ARBA00022741"/>
    </source>
</evidence>
<reference evidence="10 11" key="1">
    <citation type="submission" date="2020-04" db="EMBL/GenBank/DDBJ databases">
        <title>Bacillus sp. UniB3 isolated from commercial digestive syrup.</title>
        <authorList>
            <person name="Thorat V."/>
            <person name="Kirdat K."/>
            <person name="Tiwarekar B."/>
            <person name="Yadav A."/>
        </authorList>
    </citation>
    <scope>NUCLEOTIDE SEQUENCE [LARGE SCALE GENOMIC DNA]</scope>
    <source>
        <strain evidence="10 11">UniB3</strain>
    </source>
</reference>
<dbReference type="Pfam" id="PF22700">
    <property type="entry name" value="MVD-like_N"/>
    <property type="match status" value="1"/>
</dbReference>
<gene>
    <name evidence="10" type="primary">mvaD</name>
    <name evidence="10" type="ORF">HHU08_05650</name>
</gene>
<accession>A0A7Y0K6J1</accession>
<feature type="domain" description="Mvd1 C-terminal" evidence="8">
    <location>
        <begin position="178"/>
        <end position="305"/>
    </location>
</feature>
<dbReference type="GO" id="GO:0005829">
    <property type="term" value="C:cytosol"/>
    <property type="evidence" value="ECO:0007669"/>
    <property type="project" value="InterPro"/>
</dbReference>
<dbReference type="InterPro" id="IPR036554">
    <property type="entry name" value="GHMP_kinase_C_sf"/>
</dbReference>
<dbReference type="FunFam" id="3.30.230.10:FF:000072">
    <property type="entry name" value="Diphosphomevalonate decarboxylase"/>
    <property type="match status" value="1"/>
</dbReference>
<evidence type="ECO:0000259" key="8">
    <source>
        <dbReference type="Pfam" id="PF18376"/>
    </source>
</evidence>
<keyword evidence="3" id="KW-0444">Lipid biosynthesis</keyword>
<dbReference type="InterPro" id="IPR029765">
    <property type="entry name" value="Mev_diP_decarb"/>
</dbReference>
<dbReference type="PANTHER" id="PTHR10977:SF3">
    <property type="entry name" value="DIPHOSPHOMEVALONATE DECARBOXYLASE"/>
    <property type="match status" value="1"/>
</dbReference>